<accession>A0A2U9ISD0</accession>
<dbReference type="GO" id="GO:0022857">
    <property type="term" value="F:transmembrane transporter activity"/>
    <property type="evidence" value="ECO:0007669"/>
    <property type="project" value="InterPro"/>
</dbReference>
<evidence type="ECO:0000256" key="2">
    <source>
        <dbReference type="ARBA" id="ARBA00022448"/>
    </source>
</evidence>
<dbReference type="SUPFAM" id="SSF103473">
    <property type="entry name" value="MFS general substrate transporter"/>
    <property type="match status" value="1"/>
</dbReference>
<dbReference type="AlphaFoldDB" id="A0A2U9ISD0"/>
<protein>
    <submittedName>
        <fullName evidence="5">MFS transporter</fullName>
    </submittedName>
</protein>
<feature type="transmembrane region" description="Helical" evidence="4">
    <location>
        <begin position="126"/>
        <end position="146"/>
    </location>
</feature>
<evidence type="ECO:0000256" key="4">
    <source>
        <dbReference type="SAM" id="Phobius"/>
    </source>
</evidence>
<evidence type="ECO:0000256" key="3">
    <source>
        <dbReference type="ARBA" id="ARBA00022475"/>
    </source>
</evidence>
<keyword evidence="4" id="KW-1133">Transmembrane helix</keyword>
<keyword evidence="4" id="KW-0812">Transmembrane</keyword>
<comment type="subcellular location">
    <subcellularLocation>
        <location evidence="1">Cell membrane</location>
        <topology evidence="1">Multi-pass membrane protein</topology>
    </subcellularLocation>
</comment>
<keyword evidence="4" id="KW-0472">Membrane</keyword>
<dbReference type="Proteomes" id="UP000247586">
    <property type="component" value="Chromosome"/>
</dbReference>
<reference evidence="5 6" key="1">
    <citation type="submission" date="2018-05" db="EMBL/GenBank/DDBJ databases">
        <title>Complete Genome Sequences of Extremely Thermoacidophilic, Metal-Mobilizing Type-Strain Members of the Archaeal Family Sulfolobaceae: Acidianus brierleyi DSM-1651T, Acidianus sulfidivorans DSM-18786T, Metallosphaera hakonensis DSM-7519T, and Metallosphaera prunae DSM-10039T.</title>
        <authorList>
            <person name="Counts J.A."/>
            <person name="Kelly R.M."/>
        </authorList>
    </citation>
    <scope>NUCLEOTIDE SEQUENCE [LARGE SCALE GENOMIC DNA]</scope>
    <source>
        <strain evidence="5 6">HO1-1</strain>
    </source>
</reference>
<dbReference type="EMBL" id="CP029287">
    <property type="protein sequence ID" value="AWR98908.1"/>
    <property type="molecule type" value="Genomic_DNA"/>
</dbReference>
<feature type="transmembrane region" description="Helical" evidence="4">
    <location>
        <begin position="331"/>
        <end position="351"/>
    </location>
</feature>
<feature type="transmembrane region" description="Helical" evidence="4">
    <location>
        <begin position="68"/>
        <end position="86"/>
    </location>
</feature>
<gene>
    <name evidence="5" type="ORF">DFR87_03460</name>
</gene>
<dbReference type="KEGG" id="mhk:DFR87_03460"/>
<feature type="transmembrane region" description="Helical" evidence="4">
    <location>
        <begin position="92"/>
        <end position="114"/>
    </location>
</feature>
<keyword evidence="6" id="KW-1185">Reference proteome</keyword>
<dbReference type="PANTHER" id="PTHR43271">
    <property type="entry name" value="BLL2771 PROTEIN"/>
    <property type="match status" value="1"/>
</dbReference>
<dbReference type="GeneID" id="36834368"/>
<evidence type="ECO:0000256" key="1">
    <source>
        <dbReference type="ARBA" id="ARBA00004651"/>
    </source>
</evidence>
<keyword evidence="2" id="KW-0813">Transport</keyword>
<dbReference type="GO" id="GO:0005886">
    <property type="term" value="C:plasma membrane"/>
    <property type="evidence" value="ECO:0007669"/>
    <property type="project" value="UniProtKB-SubCell"/>
</dbReference>
<proteinExistence type="predicted"/>
<feature type="transmembrane region" description="Helical" evidence="4">
    <location>
        <begin position="185"/>
        <end position="205"/>
    </location>
</feature>
<name>A0A2U9ISD0_9CREN</name>
<dbReference type="Gene3D" id="1.20.1250.20">
    <property type="entry name" value="MFS general substrate transporter like domains"/>
    <property type="match status" value="1"/>
</dbReference>
<sequence length="355" mass="38102">MKGLTILFSRVVYAISWFYLAPEIPKILTYYHQPNSLAGIVPFSFFLGSGVMQVPSAYLGTRIGQRNSLVLGLLIMSGSAFSVALSDTFLSILLSYFIGGVGASMFFSSGGAILSSLNRSRLSFSLGLYNALFCVGGFIGLNWALVYNLTGFKIGAILVGVMTLASAMTNLGLPNQKPTWSIVRNRNVIVLGIATAGVWGIYYAVGELLPTFMVLYEHQRAITSSAITSSLLLFSAVGGVMSWIGDRFSKFKLMIISSVITSLSPVLIYTSAYTLALALLGIFNELAISLLYSITALQGEIRNSSISLAVVNSLNISLGTWIEFLAGYMGYSAWVVLAVLGVLPLLLLVGLKTHT</sequence>
<organism evidence="5 6">
    <name type="scientific">Metallosphaera hakonensis JCM 8857 = DSM 7519</name>
    <dbReference type="NCBI Taxonomy" id="1293036"/>
    <lineage>
        <taxon>Archaea</taxon>
        <taxon>Thermoproteota</taxon>
        <taxon>Thermoprotei</taxon>
        <taxon>Sulfolobales</taxon>
        <taxon>Sulfolobaceae</taxon>
        <taxon>Metallosphaera</taxon>
    </lineage>
</organism>
<dbReference type="STRING" id="1293036.GCA_001315825_01704"/>
<feature type="transmembrane region" description="Helical" evidence="4">
    <location>
        <begin position="225"/>
        <end position="244"/>
    </location>
</feature>
<dbReference type="OrthoDB" id="200998at2157"/>
<reference evidence="6" key="3">
    <citation type="submission" date="2020-03" db="EMBL/GenBank/DDBJ databases">
        <title>Sequencing and Assembly of Multiple Reported Metal-Biooxidizing Members of the Extremely Thermoacidophilic Archaeal Family Sulfolobaceae.</title>
        <authorList>
            <person name="Counts J.A."/>
            <person name="Kelly R.M."/>
        </authorList>
    </citation>
    <scope>NUCLEOTIDE SEQUENCE [LARGE SCALE GENOMIC DNA]</scope>
    <source>
        <strain evidence="6">HO1-1</strain>
    </source>
</reference>
<evidence type="ECO:0000313" key="5">
    <source>
        <dbReference type="EMBL" id="AWR98908.1"/>
    </source>
</evidence>
<feature type="transmembrane region" description="Helical" evidence="4">
    <location>
        <begin position="152"/>
        <end position="173"/>
    </location>
</feature>
<dbReference type="PANTHER" id="PTHR43271:SF2">
    <property type="entry name" value="BLL2771 PROTEIN"/>
    <property type="match status" value="1"/>
</dbReference>
<feature type="transmembrane region" description="Helical" evidence="4">
    <location>
        <begin position="251"/>
        <end position="269"/>
    </location>
</feature>
<feature type="transmembrane region" description="Helical" evidence="4">
    <location>
        <begin position="38"/>
        <end position="61"/>
    </location>
</feature>
<keyword evidence="3" id="KW-1003">Cell membrane</keyword>
<reference evidence="6" key="2">
    <citation type="submission" date="2020-03" db="EMBL/GenBank/DDBJ databases">
        <title>Complete Genome Sequences of Extremely Thermoacidophilic, Metal-Mobilizing Type-Strain Members of the Archaeal Family Sulfolobaceae: Acidianus brierleyi DSM-1651T, Acidianus sulfidivorans DSM-18786T, Metallosphaera hakonensis DSM-7519T, and Metallosphaera prunae DSM-10039T.</title>
        <authorList>
            <person name="Counts J.A."/>
            <person name="Kelly R.M."/>
        </authorList>
    </citation>
    <scope>NUCLEOTIDE SEQUENCE [LARGE SCALE GENOMIC DNA]</scope>
    <source>
        <strain evidence="6">HO1-1</strain>
    </source>
</reference>
<dbReference type="InterPro" id="IPR011701">
    <property type="entry name" value="MFS"/>
</dbReference>
<dbReference type="InterPro" id="IPR036259">
    <property type="entry name" value="MFS_trans_sf"/>
</dbReference>
<dbReference type="Pfam" id="PF07690">
    <property type="entry name" value="MFS_1"/>
    <property type="match status" value="1"/>
</dbReference>
<dbReference type="RefSeq" id="WP_054836731.1">
    <property type="nucleotide sequence ID" value="NZ_BBBA01000009.1"/>
</dbReference>
<evidence type="ECO:0000313" key="6">
    <source>
        <dbReference type="Proteomes" id="UP000247586"/>
    </source>
</evidence>